<sequence length="196" mass="21345">MKNKMKILISSLLVVTGLTVLPGFADAYTVKQGDTFWKIAQNYNVSTNELMNVNNYSSSMLYPGAELTIPSSVSDKEVDLLARLVRAEAQGEPYAGKVAVATVVLNRVDHADFPNTITEVVNETYSNGAIHAFSPVANGEINKEADSESVRAAKEAIAFRGQGQGSIYFYNPNTAQSDWIFSRETTVTIGDHVFAK</sequence>
<feature type="signal peptide" evidence="1">
    <location>
        <begin position="1"/>
        <end position="27"/>
    </location>
</feature>
<dbReference type="PROSITE" id="PS51782">
    <property type="entry name" value="LYSM"/>
    <property type="match status" value="1"/>
</dbReference>
<evidence type="ECO:0000313" key="4">
    <source>
        <dbReference type="Proteomes" id="UP000831537"/>
    </source>
</evidence>
<dbReference type="CDD" id="cd00118">
    <property type="entry name" value="LysM"/>
    <property type="match status" value="1"/>
</dbReference>
<keyword evidence="3" id="KW-0378">Hydrolase</keyword>
<dbReference type="Proteomes" id="UP000831537">
    <property type="component" value="Chromosome"/>
</dbReference>
<feature type="domain" description="LysM" evidence="2">
    <location>
        <begin position="26"/>
        <end position="69"/>
    </location>
</feature>
<keyword evidence="4" id="KW-1185">Reference proteome</keyword>
<dbReference type="Gene3D" id="1.10.10.2520">
    <property type="entry name" value="Cell wall hydrolase SleB, domain 1"/>
    <property type="match status" value="1"/>
</dbReference>
<dbReference type="RefSeq" id="WP_244746854.1">
    <property type="nucleotide sequence ID" value="NZ_CP095071.1"/>
</dbReference>
<dbReference type="SMART" id="SM00257">
    <property type="entry name" value="LysM"/>
    <property type="match status" value="1"/>
</dbReference>
<gene>
    <name evidence="3" type="ORF">MUN87_06265</name>
</gene>
<reference evidence="3 4" key="1">
    <citation type="submission" date="2022-04" db="EMBL/GenBank/DDBJ databases">
        <title>Gracilibacillus sp. isolated from saltern.</title>
        <authorList>
            <person name="Won M."/>
            <person name="Lee C.-M."/>
            <person name="Woen H.-Y."/>
            <person name="Kwon S.-W."/>
        </authorList>
    </citation>
    <scope>NUCLEOTIDE SEQUENCE [LARGE SCALE GENOMIC DNA]</scope>
    <source>
        <strain evidence="3 4">SSPM10-3</strain>
    </source>
</reference>
<evidence type="ECO:0000313" key="3">
    <source>
        <dbReference type="EMBL" id="UOQ86486.1"/>
    </source>
</evidence>
<dbReference type="PANTHER" id="PTHR33734:SF22">
    <property type="entry name" value="MEMBRANE-BOUND LYTIC MUREIN TRANSGLYCOSYLASE D"/>
    <property type="match status" value="1"/>
</dbReference>
<dbReference type="InterPro" id="IPR042047">
    <property type="entry name" value="SleB_dom1"/>
</dbReference>
<dbReference type="SUPFAM" id="SSF54106">
    <property type="entry name" value="LysM domain"/>
    <property type="match status" value="1"/>
</dbReference>
<proteinExistence type="predicted"/>
<dbReference type="Gene3D" id="6.20.240.60">
    <property type="match status" value="1"/>
</dbReference>
<dbReference type="PANTHER" id="PTHR33734">
    <property type="entry name" value="LYSM DOMAIN-CONTAINING GPI-ANCHORED PROTEIN 2"/>
    <property type="match status" value="1"/>
</dbReference>
<dbReference type="Pfam" id="PF07486">
    <property type="entry name" value="Hydrolase_2"/>
    <property type="match status" value="1"/>
</dbReference>
<accession>A0ABY4GQ09</accession>
<protein>
    <submittedName>
        <fullName evidence="3">Cell wall hydrolase</fullName>
    </submittedName>
</protein>
<feature type="chain" id="PRO_5046486208" evidence="1">
    <location>
        <begin position="28"/>
        <end position="196"/>
    </location>
</feature>
<dbReference type="Pfam" id="PF01476">
    <property type="entry name" value="LysM"/>
    <property type="match status" value="1"/>
</dbReference>
<dbReference type="EMBL" id="CP095071">
    <property type="protein sequence ID" value="UOQ86486.1"/>
    <property type="molecule type" value="Genomic_DNA"/>
</dbReference>
<evidence type="ECO:0000259" key="2">
    <source>
        <dbReference type="PROSITE" id="PS51782"/>
    </source>
</evidence>
<dbReference type="Gene3D" id="3.10.350.10">
    <property type="entry name" value="LysM domain"/>
    <property type="match status" value="1"/>
</dbReference>
<dbReference type="InterPro" id="IPR018392">
    <property type="entry name" value="LysM"/>
</dbReference>
<name>A0ABY4GQ09_9BACI</name>
<organism evidence="3 4">
    <name type="scientific">Gracilibacillus salinarum</name>
    <dbReference type="NCBI Taxonomy" id="2932255"/>
    <lineage>
        <taxon>Bacteria</taxon>
        <taxon>Bacillati</taxon>
        <taxon>Bacillota</taxon>
        <taxon>Bacilli</taxon>
        <taxon>Bacillales</taxon>
        <taxon>Bacillaceae</taxon>
        <taxon>Gracilibacillus</taxon>
    </lineage>
</organism>
<evidence type="ECO:0000256" key="1">
    <source>
        <dbReference type="SAM" id="SignalP"/>
    </source>
</evidence>
<keyword evidence="1" id="KW-0732">Signal</keyword>
<dbReference type="GO" id="GO:0016787">
    <property type="term" value="F:hydrolase activity"/>
    <property type="evidence" value="ECO:0007669"/>
    <property type="project" value="UniProtKB-KW"/>
</dbReference>
<dbReference type="InterPro" id="IPR011105">
    <property type="entry name" value="Cell_wall_hydrolase_SleB"/>
</dbReference>
<dbReference type="InterPro" id="IPR036779">
    <property type="entry name" value="LysM_dom_sf"/>
</dbReference>